<dbReference type="PANTHER" id="PTHR38471">
    <property type="entry name" value="FOUR HELIX BUNDLE PROTEIN"/>
    <property type="match status" value="1"/>
</dbReference>
<dbReference type="STRING" id="1798383.A3D78_03755"/>
<name>A0A1F5ZXS8_9BACT</name>
<dbReference type="InterPro" id="IPR036583">
    <property type="entry name" value="23S_rRNA_IVS_sf"/>
</dbReference>
<dbReference type="Proteomes" id="UP000176253">
    <property type="component" value="Unassembled WGS sequence"/>
</dbReference>
<accession>A0A1F5ZXS8</accession>
<protein>
    <recommendedName>
        <fullName evidence="3">Four helix bundle protein</fullName>
    </recommendedName>
</protein>
<dbReference type="EMBL" id="MFJM01000047">
    <property type="protein sequence ID" value="OGG17154.1"/>
    <property type="molecule type" value="Genomic_DNA"/>
</dbReference>
<proteinExistence type="predicted"/>
<reference evidence="1 2" key="1">
    <citation type="journal article" date="2016" name="Nat. Commun.">
        <title>Thousands of microbial genomes shed light on interconnected biogeochemical processes in an aquifer system.</title>
        <authorList>
            <person name="Anantharaman K."/>
            <person name="Brown C.T."/>
            <person name="Hug L.A."/>
            <person name="Sharon I."/>
            <person name="Castelle C.J."/>
            <person name="Probst A.J."/>
            <person name="Thomas B.C."/>
            <person name="Singh A."/>
            <person name="Wilkins M.J."/>
            <person name="Karaoz U."/>
            <person name="Brodie E.L."/>
            <person name="Williams K.H."/>
            <person name="Hubbard S.S."/>
            <person name="Banfield J.F."/>
        </authorList>
    </citation>
    <scope>NUCLEOTIDE SEQUENCE [LARGE SCALE GENOMIC DNA]</scope>
</reference>
<dbReference type="PIRSF" id="PIRSF035652">
    <property type="entry name" value="CHP02436"/>
    <property type="match status" value="1"/>
</dbReference>
<dbReference type="PANTHER" id="PTHR38471:SF2">
    <property type="entry name" value="FOUR HELIX BUNDLE PROTEIN"/>
    <property type="match status" value="1"/>
</dbReference>
<comment type="caution">
    <text evidence="1">The sequence shown here is derived from an EMBL/GenBank/DDBJ whole genome shotgun (WGS) entry which is preliminary data.</text>
</comment>
<sequence length="136" mass="15897">MNQLINTNKQINKSTNFRKFDIHDRIFNFVVNVLKLIRTIPKSIENQIIVNQIIRSATSIGANDQEADGVSTKKDFIHCFTVVRKELKETRYWLRIISAINEKVSLQMHELLQENKELIYIVSSIIKNSFKKHQIG</sequence>
<gene>
    <name evidence="1" type="ORF">A3D78_03755</name>
</gene>
<dbReference type="NCBIfam" id="TIGR02436">
    <property type="entry name" value="four helix bundle protein"/>
    <property type="match status" value="1"/>
</dbReference>
<dbReference type="InterPro" id="IPR012657">
    <property type="entry name" value="23S_rRNA-intervening_sequence"/>
</dbReference>
<evidence type="ECO:0008006" key="3">
    <source>
        <dbReference type="Google" id="ProtNLM"/>
    </source>
</evidence>
<dbReference type="Gene3D" id="1.20.1440.60">
    <property type="entry name" value="23S rRNA-intervening sequence"/>
    <property type="match status" value="1"/>
</dbReference>
<dbReference type="SUPFAM" id="SSF158446">
    <property type="entry name" value="IVS-encoded protein-like"/>
    <property type="match status" value="1"/>
</dbReference>
<organism evidence="1 2">
    <name type="scientific">Candidatus Gottesmanbacteria bacterium RIFCSPHIGHO2_02_FULL_39_14</name>
    <dbReference type="NCBI Taxonomy" id="1798383"/>
    <lineage>
        <taxon>Bacteria</taxon>
        <taxon>Candidatus Gottesmaniibacteriota</taxon>
    </lineage>
</organism>
<dbReference type="AlphaFoldDB" id="A0A1F5ZXS8"/>
<evidence type="ECO:0000313" key="2">
    <source>
        <dbReference type="Proteomes" id="UP000176253"/>
    </source>
</evidence>
<evidence type="ECO:0000313" key="1">
    <source>
        <dbReference type="EMBL" id="OGG17154.1"/>
    </source>
</evidence>
<dbReference type="Pfam" id="PF05635">
    <property type="entry name" value="23S_rRNA_IVP"/>
    <property type="match status" value="1"/>
</dbReference>